<feature type="region of interest" description="Disordered" evidence="1">
    <location>
        <begin position="158"/>
        <end position="187"/>
    </location>
</feature>
<evidence type="ECO:0000313" key="4">
    <source>
        <dbReference type="Proteomes" id="UP000016926"/>
    </source>
</evidence>
<dbReference type="Proteomes" id="UP000016926">
    <property type="component" value="Unassembled WGS sequence"/>
</dbReference>
<sequence length="329" mass="35093">MAEPGEAVSRELEVVDEGEPLLCARRLAQALPVLTWFLSAILKRRAAIVDATGPASPRQLMRDRRCEDDARGWESVSIRLRTLLFTRPGLFASPSLVPPSFVDRSSRDVAEAGTRTVALRSSSLSLLLLPHLARSVFNGSFALPRLLYSLDTRPSPLEHHAPPLAPPPLLHPSRPAPRPARPRPILNRQHPRLLQDLLRLHPHAVRRYQAGRGGIVACLSNPADAAKGQQQWDAACSYAASTSSMWDQAHSSAAVKVATVPGTTVLPLVTSTAARSALSTATAVAQSDTVHLASSSTSGAAKLVCTSLFALIGAVILAIVVFLEAGPSL</sequence>
<dbReference type="OrthoDB" id="10330131at2759"/>
<keyword evidence="2" id="KW-0472">Membrane</keyword>
<reference evidence="3 4" key="1">
    <citation type="journal article" date="2012" name="Nat. Commun.">
        <title>A multi-omic map of the lipid-producing yeast Rhodosporidium toruloides.</title>
        <authorList>
            <person name="Zhu Z."/>
            <person name="Zhang S."/>
            <person name="Liu H."/>
            <person name="Shen H."/>
            <person name="Lin X."/>
            <person name="Yang F."/>
            <person name="Zhou Y.J."/>
            <person name="Jin G."/>
            <person name="Ye M."/>
            <person name="Zou H."/>
            <person name="Zou H."/>
            <person name="Zhao Z.K."/>
        </authorList>
    </citation>
    <scope>NUCLEOTIDE SEQUENCE [LARGE SCALE GENOMIC DNA]</scope>
    <source>
        <strain evidence="3 4">NP11</strain>
    </source>
</reference>
<name>M7XIJ5_RHOT1</name>
<dbReference type="HOGENOM" id="CLU_845079_0_0_1"/>
<organism evidence="3 4">
    <name type="scientific">Rhodotorula toruloides (strain NP11)</name>
    <name type="common">Yeast</name>
    <name type="synonym">Rhodosporidium toruloides</name>
    <dbReference type="NCBI Taxonomy" id="1130832"/>
    <lineage>
        <taxon>Eukaryota</taxon>
        <taxon>Fungi</taxon>
        <taxon>Dikarya</taxon>
        <taxon>Basidiomycota</taxon>
        <taxon>Pucciniomycotina</taxon>
        <taxon>Microbotryomycetes</taxon>
        <taxon>Sporidiobolales</taxon>
        <taxon>Sporidiobolaceae</taxon>
        <taxon>Rhodotorula</taxon>
    </lineage>
</organism>
<keyword evidence="2" id="KW-1133">Transmembrane helix</keyword>
<feature type="compositionally biased region" description="Pro residues" evidence="1">
    <location>
        <begin position="163"/>
        <end position="179"/>
    </location>
</feature>
<gene>
    <name evidence="3" type="ORF">RHTO_03786</name>
</gene>
<protein>
    <submittedName>
        <fullName evidence="3">Uncharacterized protein</fullName>
    </submittedName>
</protein>
<evidence type="ECO:0000256" key="1">
    <source>
        <dbReference type="SAM" id="MobiDB-lite"/>
    </source>
</evidence>
<dbReference type="EMBL" id="KB722664">
    <property type="protein sequence ID" value="EMS19988.1"/>
    <property type="molecule type" value="Genomic_DNA"/>
</dbReference>
<dbReference type="GeneID" id="27367799"/>
<evidence type="ECO:0000256" key="2">
    <source>
        <dbReference type="SAM" id="Phobius"/>
    </source>
</evidence>
<proteinExistence type="predicted"/>
<feature type="transmembrane region" description="Helical" evidence="2">
    <location>
        <begin position="303"/>
        <end position="323"/>
    </location>
</feature>
<accession>M7XIJ5</accession>
<dbReference type="RefSeq" id="XP_016271107.1">
    <property type="nucleotide sequence ID" value="XM_016417455.1"/>
</dbReference>
<dbReference type="AlphaFoldDB" id="M7XIJ5"/>
<keyword evidence="4" id="KW-1185">Reference proteome</keyword>
<evidence type="ECO:0000313" key="3">
    <source>
        <dbReference type="EMBL" id="EMS19988.1"/>
    </source>
</evidence>
<keyword evidence="2" id="KW-0812">Transmembrane</keyword>